<sequence>MKKSLFIILGGISFGLGTLGLSLPFIPTVPFYMLTSFLWLRSSEKLYGKFVQSKYYQKYVQEMIINKEMTTKGLVRLFGMILVVFLIPGILVDNLVMRVSLVIVYVLHVIFLTYYFKSKKRKSNKVKVEESYDR</sequence>
<dbReference type="PANTHER" id="PTHR35813">
    <property type="entry name" value="INNER MEMBRANE PROTEIN YBAN"/>
    <property type="match status" value="1"/>
</dbReference>
<dbReference type="AlphaFoldDB" id="A0A430AYY0"/>
<feature type="transmembrane region" description="Helical" evidence="1">
    <location>
        <begin position="6"/>
        <end position="39"/>
    </location>
</feature>
<dbReference type="OrthoDB" id="5690292at2"/>
<comment type="caution">
    <text evidence="2">The sequence shown here is derived from an EMBL/GenBank/DDBJ whole genome shotgun (WGS) entry which is preliminary data.</text>
</comment>
<protein>
    <submittedName>
        <fullName evidence="2">DUF454 domain-containing protein</fullName>
    </submittedName>
</protein>
<organism evidence="2 3">
    <name type="scientific">Vagococcus carniphilus</name>
    <dbReference type="NCBI Taxonomy" id="218144"/>
    <lineage>
        <taxon>Bacteria</taxon>
        <taxon>Bacillati</taxon>
        <taxon>Bacillota</taxon>
        <taxon>Bacilli</taxon>
        <taxon>Lactobacillales</taxon>
        <taxon>Enterococcaceae</taxon>
        <taxon>Vagococcus</taxon>
    </lineage>
</organism>
<keyword evidence="3" id="KW-1185">Reference proteome</keyword>
<keyword evidence="1" id="KW-0812">Transmembrane</keyword>
<keyword evidence="1" id="KW-1133">Transmembrane helix</keyword>
<proteinExistence type="predicted"/>
<dbReference type="Proteomes" id="UP000288028">
    <property type="component" value="Unassembled WGS sequence"/>
</dbReference>
<feature type="transmembrane region" description="Helical" evidence="1">
    <location>
        <begin position="97"/>
        <end position="116"/>
    </location>
</feature>
<evidence type="ECO:0000313" key="2">
    <source>
        <dbReference type="EMBL" id="RSU13254.1"/>
    </source>
</evidence>
<evidence type="ECO:0000256" key="1">
    <source>
        <dbReference type="SAM" id="Phobius"/>
    </source>
</evidence>
<keyword evidence="1" id="KW-0472">Membrane</keyword>
<name>A0A430AYY0_9ENTE</name>
<dbReference type="InterPro" id="IPR007401">
    <property type="entry name" value="DUF454"/>
</dbReference>
<dbReference type="EMBL" id="NGKB01000009">
    <property type="protein sequence ID" value="RSU13254.1"/>
    <property type="molecule type" value="Genomic_DNA"/>
</dbReference>
<dbReference type="PANTHER" id="PTHR35813:SF1">
    <property type="entry name" value="INNER MEMBRANE PROTEIN YBAN"/>
    <property type="match status" value="1"/>
</dbReference>
<gene>
    <name evidence="2" type="ORF">CBF28_10255</name>
</gene>
<feature type="transmembrane region" description="Helical" evidence="1">
    <location>
        <begin position="73"/>
        <end position="91"/>
    </location>
</feature>
<dbReference type="GO" id="GO:0005886">
    <property type="term" value="C:plasma membrane"/>
    <property type="evidence" value="ECO:0007669"/>
    <property type="project" value="TreeGrafter"/>
</dbReference>
<evidence type="ECO:0000313" key="3">
    <source>
        <dbReference type="Proteomes" id="UP000288028"/>
    </source>
</evidence>
<dbReference type="Pfam" id="PF04304">
    <property type="entry name" value="DUF454"/>
    <property type="match status" value="1"/>
</dbReference>
<accession>A0A430AYY0</accession>
<reference evidence="2 3" key="1">
    <citation type="submission" date="2017-05" db="EMBL/GenBank/DDBJ databases">
        <title>Vagococcus spp. assemblies.</title>
        <authorList>
            <person name="Gulvik C.A."/>
        </authorList>
    </citation>
    <scope>NUCLEOTIDE SEQUENCE [LARGE SCALE GENOMIC DNA]</scope>
    <source>
        <strain evidence="2 3">SS1714</strain>
    </source>
</reference>